<dbReference type="InterPro" id="IPR042121">
    <property type="entry name" value="MutL_C_regsub"/>
</dbReference>
<dbReference type="FunFam" id="3.30.565.10:FF:000014">
    <property type="entry name" value="Mismatch repair endonuclease pms1, putative"/>
    <property type="match status" value="1"/>
</dbReference>
<dbReference type="InterPro" id="IPR013507">
    <property type="entry name" value="DNA_mismatch_S5_2-like"/>
</dbReference>
<dbReference type="GO" id="GO:0006298">
    <property type="term" value="P:mismatch repair"/>
    <property type="evidence" value="ECO:0007669"/>
    <property type="project" value="InterPro"/>
</dbReference>
<dbReference type="FunFam" id="3.30.1540.20:FF:000019">
    <property type="entry name" value="PMS1 homolog 2, mismatch repair system component"/>
    <property type="match status" value="1"/>
</dbReference>
<evidence type="ECO:0000256" key="12">
    <source>
        <dbReference type="ARBA" id="ARBA00077255"/>
    </source>
</evidence>
<evidence type="ECO:0000259" key="15">
    <source>
        <dbReference type="SMART" id="SM00853"/>
    </source>
</evidence>
<dbReference type="GO" id="GO:0004519">
    <property type="term" value="F:endonuclease activity"/>
    <property type="evidence" value="ECO:0007669"/>
    <property type="project" value="UniProtKB-KW"/>
</dbReference>
<dbReference type="SMART" id="SM01340">
    <property type="entry name" value="DNA_mis_repair"/>
    <property type="match status" value="1"/>
</dbReference>
<organism evidence="17">
    <name type="scientific">Reticulitermes speratus</name>
    <dbReference type="NCBI Taxonomy" id="60591"/>
    <lineage>
        <taxon>Eukaryota</taxon>
        <taxon>Metazoa</taxon>
        <taxon>Ecdysozoa</taxon>
        <taxon>Arthropoda</taxon>
        <taxon>Hexapoda</taxon>
        <taxon>Insecta</taxon>
        <taxon>Pterygota</taxon>
        <taxon>Neoptera</taxon>
        <taxon>Polyneoptera</taxon>
        <taxon>Dictyoptera</taxon>
        <taxon>Blattodea</taxon>
        <taxon>Blattoidea</taxon>
        <taxon>Termitoidae</taxon>
        <taxon>Rhinotermitidae</taxon>
        <taxon>Reticulitermes</taxon>
        <taxon>Frontotermes</taxon>
    </lineage>
</organism>
<dbReference type="GO" id="GO:0005524">
    <property type="term" value="F:ATP binding"/>
    <property type="evidence" value="ECO:0007669"/>
    <property type="project" value="UniProtKB-KW"/>
</dbReference>
<reference evidence="17" key="1">
    <citation type="journal article" date="2016" name="PLoS ONE">
        <title>Caste-Specific and Sex-Specific Expression of Chemoreceptor Genes in a Termite.</title>
        <authorList>
            <person name="Mitaka Y."/>
            <person name="Kobayashi K."/>
            <person name="Mikheyev A."/>
            <person name="Tin M.M.Y."/>
            <person name="Watanabe Y."/>
            <person name="Matsuura K."/>
        </authorList>
    </citation>
    <scope>NUCLEOTIDE SEQUENCE</scope>
</reference>
<feature type="region of interest" description="Disordered" evidence="14">
    <location>
        <begin position="405"/>
        <end position="435"/>
    </location>
</feature>
<dbReference type="PROSITE" id="PS00058">
    <property type="entry name" value="DNA_MISMATCH_REPAIR_1"/>
    <property type="match status" value="1"/>
</dbReference>
<name>A0A2Z5TS08_9NEOP</name>
<proteinExistence type="evidence at transcript level"/>
<dbReference type="SUPFAM" id="SSF118116">
    <property type="entry name" value="DNA mismatch repair protein MutL"/>
    <property type="match status" value="1"/>
</dbReference>
<dbReference type="InterPro" id="IPR037198">
    <property type="entry name" value="MutL_C_sf"/>
</dbReference>
<dbReference type="CDD" id="cd03484">
    <property type="entry name" value="MutL_Trans_hPMS_2_like"/>
    <property type="match status" value="1"/>
</dbReference>
<dbReference type="PANTHER" id="PTHR10073">
    <property type="entry name" value="DNA MISMATCH REPAIR PROTEIN MLH, PMS, MUTL"/>
    <property type="match status" value="1"/>
</dbReference>
<keyword evidence="4" id="KW-0547">Nucleotide-binding</keyword>
<feature type="domain" description="MutL C-terminal dimerisation" evidence="15">
    <location>
        <begin position="676"/>
        <end position="820"/>
    </location>
</feature>
<keyword evidence="9" id="KW-0539">Nucleus</keyword>
<evidence type="ECO:0000256" key="2">
    <source>
        <dbReference type="ARBA" id="ARBA00006082"/>
    </source>
</evidence>
<comment type="subcellular location">
    <subcellularLocation>
        <location evidence="1">Nucleus</location>
    </subcellularLocation>
</comment>
<dbReference type="GO" id="GO:0030983">
    <property type="term" value="F:mismatched DNA binding"/>
    <property type="evidence" value="ECO:0007669"/>
    <property type="project" value="InterPro"/>
</dbReference>
<reference evidence="17" key="2">
    <citation type="submission" date="2017-10" db="EMBL/GenBank/DDBJ databases">
        <title>High Expression of DNA Repair Genes in Long-Lived Termite King.</title>
        <authorList>
            <person name="Tasaki E."/>
            <person name="Mitaka Y."/>
            <person name="Nozaki T."/>
            <person name="Kobayashi K."/>
            <person name="Matsuura K."/>
            <person name="Iuchi Y."/>
        </authorList>
    </citation>
    <scope>NUCLEOTIDE SEQUENCE</scope>
</reference>
<feature type="compositionally biased region" description="Polar residues" evidence="14">
    <location>
        <begin position="405"/>
        <end position="417"/>
    </location>
</feature>
<feature type="domain" description="DNA mismatch repair protein S5" evidence="16">
    <location>
        <begin position="225"/>
        <end position="363"/>
    </location>
</feature>
<dbReference type="InterPro" id="IPR014721">
    <property type="entry name" value="Ribsml_uS5_D2-typ_fold_subgr"/>
</dbReference>
<dbReference type="PANTHER" id="PTHR10073:SF52">
    <property type="entry name" value="MISMATCH REPAIR ENDONUCLEASE PMS2"/>
    <property type="match status" value="1"/>
</dbReference>
<dbReference type="Gene3D" id="3.30.1370.100">
    <property type="entry name" value="MutL, C-terminal domain, regulatory subdomain"/>
    <property type="match status" value="1"/>
</dbReference>
<dbReference type="InterPro" id="IPR014790">
    <property type="entry name" value="MutL_C"/>
</dbReference>
<dbReference type="Gene3D" id="3.30.230.10">
    <property type="match status" value="1"/>
</dbReference>
<comment type="catalytic activity">
    <reaction evidence="10">
        <text>ATP + H2O = ADP + phosphate + H(+)</text>
        <dbReference type="Rhea" id="RHEA:13065"/>
        <dbReference type="ChEBI" id="CHEBI:15377"/>
        <dbReference type="ChEBI" id="CHEBI:15378"/>
        <dbReference type="ChEBI" id="CHEBI:30616"/>
        <dbReference type="ChEBI" id="CHEBI:43474"/>
        <dbReference type="ChEBI" id="CHEBI:456216"/>
    </reaction>
    <physiologicalReaction direction="left-to-right" evidence="10">
        <dbReference type="Rhea" id="RHEA:13066"/>
    </physiologicalReaction>
</comment>
<evidence type="ECO:0000256" key="3">
    <source>
        <dbReference type="ARBA" id="ARBA00022722"/>
    </source>
</evidence>
<evidence type="ECO:0000259" key="16">
    <source>
        <dbReference type="SMART" id="SM01340"/>
    </source>
</evidence>
<comment type="similarity">
    <text evidence="2">Belongs to the DNA mismatch repair MutL/HexB family.</text>
</comment>
<dbReference type="EMBL" id="FX985850">
    <property type="protein sequence ID" value="BBA93737.1"/>
    <property type="molecule type" value="mRNA"/>
</dbReference>
<dbReference type="SUPFAM" id="SSF54211">
    <property type="entry name" value="Ribosomal protein S5 domain 2-like"/>
    <property type="match status" value="1"/>
</dbReference>
<dbReference type="GO" id="GO:0140664">
    <property type="term" value="F:ATP-dependent DNA damage sensor activity"/>
    <property type="evidence" value="ECO:0007669"/>
    <property type="project" value="InterPro"/>
</dbReference>
<evidence type="ECO:0000256" key="9">
    <source>
        <dbReference type="ARBA" id="ARBA00023242"/>
    </source>
</evidence>
<keyword evidence="6" id="KW-0227">DNA damage</keyword>
<dbReference type="SMART" id="SM00853">
    <property type="entry name" value="MutL_C"/>
    <property type="match status" value="1"/>
</dbReference>
<evidence type="ECO:0000256" key="1">
    <source>
        <dbReference type="ARBA" id="ARBA00004123"/>
    </source>
</evidence>
<dbReference type="Pfam" id="PF08676">
    <property type="entry name" value="MutL_C"/>
    <property type="match status" value="1"/>
</dbReference>
<evidence type="ECO:0000256" key="5">
    <source>
        <dbReference type="ARBA" id="ARBA00022759"/>
    </source>
</evidence>
<keyword evidence="5 17" id="KW-0255">Endonuclease</keyword>
<keyword evidence="8" id="KW-0067">ATP-binding</keyword>
<evidence type="ECO:0000256" key="11">
    <source>
        <dbReference type="ARBA" id="ARBA00072579"/>
    </source>
</evidence>
<dbReference type="Gene3D" id="3.30.565.10">
    <property type="entry name" value="Histidine kinase-like ATPase, C-terminal domain"/>
    <property type="match status" value="1"/>
</dbReference>
<dbReference type="InterPro" id="IPR020568">
    <property type="entry name" value="Ribosomal_Su5_D2-typ_SF"/>
</dbReference>
<keyword evidence="3" id="KW-0540">Nuclease</keyword>
<evidence type="ECO:0000313" key="17">
    <source>
        <dbReference type="EMBL" id="BBA93737.1"/>
    </source>
</evidence>
<keyword evidence="7" id="KW-0378">Hydrolase</keyword>
<dbReference type="FunFam" id="3.30.230.10:FF:000032">
    <property type="entry name" value="mismatch repair endonuclease PMS2 isoform X2"/>
    <property type="match status" value="1"/>
</dbReference>
<gene>
    <name evidence="17" type="primary">RsPMS2</name>
</gene>
<dbReference type="NCBIfam" id="TIGR00585">
    <property type="entry name" value="mutl"/>
    <property type="match status" value="1"/>
</dbReference>
<evidence type="ECO:0000256" key="14">
    <source>
        <dbReference type="SAM" id="MobiDB-lite"/>
    </source>
</evidence>
<dbReference type="GO" id="GO:0032389">
    <property type="term" value="C:MutLalpha complex"/>
    <property type="evidence" value="ECO:0007669"/>
    <property type="project" value="TreeGrafter"/>
</dbReference>
<dbReference type="GO" id="GO:0016887">
    <property type="term" value="F:ATP hydrolysis activity"/>
    <property type="evidence" value="ECO:0007669"/>
    <property type="project" value="InterPro"/>
</dbReference>
<dbReference type="CDD" id="cd16926">
    <property type="entry name" value="HATPase_MutL-MLH-PMS-like"/>
    <property type="match status" value="1"/>
</dbReference>
<dbReference type="Gene3D" id="3.30.1540.20">
    <property type="entry name" value="MutL, C-terminal domain, dimerisation subdomain"/>
    <property type="match status" value="1"/>
</dbReference>
<protein>
    <recommendedName>
        <fullName evidence="11">Mismatch repair endonuclease PMS2</fullName>
    </recommendedName>
    <alternativeName>
        <fullName evidence="13">DNA mismatch repair protein PMS2</fullName>
    </alternativeName>
    <alternativeName>
        <fullName evidence="12">PMS1 protein homolog 2</fullName>
    </alternativeName>
</protein>
<dbReference type="AlphaFoldDB" id="A0A2Z5TS08"/>
<evidence type="ECO:0000256" key="7">
    <source>
        <dbReference type="ARBA" id="ARBA00022801"/>
    </source>
</evidence>
<feature type="region of interest" description="Disordered" evidence="14">
    <location>
        <begin position="451"/>
        <end position="471"/>
    </location>
</feature>
<evidence type="ECO:0000256" key="4">
    <source>
        <dbReference type="ARBA" id="ARBA00022741"/>
    </source>
</evidence>
<evidence type="ECO:0000256" key="8">
    <source>
        <dbReference type="ARBA" id="ARBA00022840"/>
    </source>
</evidence>
<dbReference type="InterPro" id="IPR042120">
    <property type="entry name" value="MutL_C_dimsub"/>
</dbReference>
<dbReference type="InterPro" id="IPR036890">
    <property type="entry name" value="HATPase_C_sf"/>
</dbReference>
<dbReference type="Pfam" id="PF13589">
    <property type="entry name" value="HATPase_c_3"/>
    <property type="match status" value="1"/>
</dbReference>
<dbReference type="InterPro" id="IPR014762">
    <property type="entry name" value="DNA_mismatch_repair_CS"/>
</dbReference>
<evidence type="ECO:0000256" key="6">
    <source>
        <dbReference type="ARBA" id="ARBA00022763"/>
    </source>
</evidence>
<dbReference type="Pfam" id="PF01119">
    <property type="entry name" value="DNA_mis_repair"/>
    <property type="match status" value="1"/>
</dbReference>
<evidence type="ECO:0000256" key="10">
    <source>
        <dbReference type="ARBA" id="ARBA00048778"/>
    </source>
</evidence>
<evidence type="ECO:0000256" key="13">
    <source>
        <dbReference type="ARBA" id="ARBA00083250"/>
    </source>
</evidence>
<dbReference type="InterPro" id="IPR038973">
    <property type="entry name" value="MutL/Mlh/Pms-like"/>
</dbReference>
<accession>A0A2Z5TS08</accession>
<dbReference type="SUPFAM" id="SSF55874">
    <property type="entry name" value="ATPase domain of HSP90 chaperone/DNA topoisomerase II/histidine kinase"/>
    <property type="match status" value="1"/>
</dbReference>
<dbReference type="InterPro" id="IPR002099">
    <property type="entry name" value="MutL/Mlh/PMS"/>
</dbReference>
<sequence>MELPSIEEKTIRIEAINKDVVHQICSGQVVLTLATAVKELVENSLDAGARVIDVRLKEYGSELVEVIDNGTGVEEENFEGLTLKHHTSKLRVFSDLVSVETFGFRGEALSSLCALSDMTIITRHASASCGTRLEFDHRGQIIQKKSCARQVGTTVSLQNLFSSLPVRQKEFHRNLRREFSKMTQLLYAYCLVCTGTKISCINQTKNGSRTLVVSTQGGETVRDNISCIFGAKQVQSLMEFLQKMPNETMLQEYGISEGSALTGNTFQLEGCISSCAHGQGRSTTDRQFFYVNSRPCEPTKVIKLVNEVYRQFNQCQYPFVFLNLKMARDIVDVNVTPDKRQVFMDHEKLLIATIKASLLHLYETIPSTYNFQNISSDPVPHTLPSQTVTAAANLEDIFKQWSHSSAYNHSKSPTSTPGRWRGVKRPLNPTRKEDSGKLKLHCINHFFSPTRKEGIKNTPTKPEAPPHDLPDVDDILITAQDKRETESAKISDGETDNTVTFLNSDEETNIKCNQREGEYAENEVGTVECRQARENDVIVVNDAEFKQESGKESLMPTQFSSGRTEQTGIIQMIQMKCIDEEIKQPHGNEVSIDTAGSAVVKLDDEKVDGLSRKVVHMSVSIESIKKKIEHKKHKTSRDKHEVSVKFRAEIDPAKSQAAEQELRKEVSQDMFAKMEILGQFNLGFIVTRLGSDLFIIDQHATDEKYNFEMLQLNTVLQNQRLVIPQKLDLTAVNESILIENEEIFNKNGFDFIIDEKAEPTKRVQLTAIPVSRNWQFGKEDIDELLFMLEDSPHTMCRPSRVRAMFASRACRKSVMIGTALSKTDMRRLIDHMGEIEQPWNCPHGRPTMRHLVNLDLIHNGKCLSV</sequence>
<dbReference type="FunFam" id="3.30.1370.100:FF:000001">
    <property type="entry name" value="Mismatch repair endonuclease pms1, putative"/>
    <property type="match status" value="1"/>
</dbReference>